<gene>
    <name evidence="3" type="ORF">JN12_00532</name>
</gene>
<organism evidence="3 4">
    <name type="scientific">Geobacter argillaceus</name>
    <dbReference type="NCBI Taxonomy" id="345631"/>
    <lineage>
        <taxon>Bacteria</taxon>
        <taxon>Pseudomonadati</taxon>
        <taxon>Thermodesulfobacteriota</taxon>
        <taxon>Desulfuromonadia</taxon>
        <taxon>Geobacterales</taxon>
        <taxon>Geobacteraceae</taxon>
        <taxon>Geobacter</taxon>
    </lineage>
</organism>
<dbReference type="Pfam" id="PF00072">
    <property type="entry name" value="Response_reg"/>
    <property type="match status" value="1"/>
</dbReference>
<reference evidence="3 4" key="1">
    <citation type="submission" date="2019-07" db="EMBL/GenBank/DDBJ databases">
        <title>Genomic Encyclopedia of Archaeal and Bacterial Type Strains, Phase II (KMG-II): from individual species to whole genera.</title>
        <authorList>
            <person name="Goeker M."/>
        </authorList>
    </citation>
    <scope>NUCLEOTIDE SEQUENCE [LARGE SCALE GENOMIC DNA]</scope>
    <source>
        <strain evidence="3 4">ATCC BAA-1139</strain>
    </source>
</reference>
<evidence type="ECO:0000313" key="4">
    <source>
        <dbReference type="Proteomes" id="UP000319449"/>
    </source>
</evidence>
<evidence type="ECO:0000256" key="1">
    <source>
        <dbReference type="PROSITE-ProRule" id="PRU00169"/>
    </source>
</evidence>
<sequence>METKRILLVEDNPDDETLTLRTLNKHRIPCEVTVVRDGVEALHYLFATGPFASRDMAVMPNLVLLDLKLPKVDGHEVLRSIRNDERTRLIPVVVFTSSNEAHDIQQSYNLGANSYLRKPVDYNLFSEAVNQLGHYWLEQNLTPPSLGHYCPSGS</sequence>
<feature type="domain" description="Response regulatory" evidence="2">
    <location>
        <begin position="5"/>
        <end position="133"/>
    </location>
</feature>
<dbReference type="InterPro" id="IPR001789">
    <property type="entry name" value="Sig_transdc_resp-reg_receiver"/>
</dbReference>
<comment type="caution">
    <text evidence="3">The sequence shown here is derived from an EMBL/GenBank/DDBJ whole genome shotgun (WGS) entry which is preliminary data.</text>
</comment>
<dbReference type="SUPFAM" id="SSF52172">
    <property type="entry name" value="CheY-like"/>
    <property type="match status" value="1"/>
</dbReference>
<dbReference type="PROSITE" id="PS50110">
    <property type="entry name" value="RESPONSE_REGULATORY"/>
    <property type="match status" value="1"/>
</dbReference>
<dbReference type="RefSeq" id="WP_145017814.1">
    <property type="nucleotide sequence ID" value="NZ_VLLN01000002.1"/>
</dbReference>
<dbReference type="OrthoDB" id="9793549at2"/>
<accession>A0A562WRT8</accession>
<dbReference type="GO" id="GO:0000160">
    <property type="term" value="P:phosphorelay signal transduction system"/>
    <property type="evidence" value="ECO:0007669"/>
    <property type="project" value="InterPro"/>
</dbReference>
<dbReference type="PANTHER" id="PTHR44520">
    <property type="entry name" value="RESPONSE REGULATOR RCP1-RELATED"/>
    <property type="match status" value="1"/>
</dbReference>
<dbReference type="PANTHER" id="PTHR44520:SF1">
    <property type="entry name" value="TWO-COMPONENT SYSTEM REGULATORY PROTEIN"/>
    <property type="match status" value="1"/>
</dbReference>
<keyword evidence="1" id="KW-0597">Phosphoprotein</keyword>
<dbReference type="InterPro" id="IPR011006">
    <property type="entry name" value="CheY-like_superfamily"/>
</dbReference>
<protein>
    <submittedName>
        <fullName evidence="3">CheY-like chemotaxis protein</fullName>
    </submittedName>
</protein>
<dbReference type="SMART" id="SM00448">
    <property type="entry name" value="REC"/>
    <property type="match status" value="1"/>
</dbReference>
<evidence type="ECO:0000259" key="2">
    <source>
        <dbReference type="PROSITE" id="PS50110"/>
    </source>
</evidence>
<evidence type="ECO:0000313" key="3">
    <source>
        <dbReference type="EMBL" id="TWJ33119.1"/>
    </source>
</evidence>
<name>A0A562WRT8_9BACT</name>
<feature type="modified residue" description="4-aspartylphosphate" evidence="1">
    <location>
        <position position="66"/>
    </location>
</feature>
<dbReference type="EMBL" id="VLLN01000002">
    <property type="protein sequence ID" value="TWJ33119.1"/>
    <property type="molecule type" value="Genomic_DNA"/>
</dbReference>
<dbReference type="Gene3D" id="3.40.50.2300">
    <property type="match status" value="1"/>
</dbReference>
<keyword evidence="4" id="KW-1185">Reference proteome</keyword>
<dbReference type="InterPro" id="IPR052893">
    <property type="entry name" value="TCS_response_regulator"/>
</dbReference>
<dbReference type="AlphaFoldDB" id="A0A562WRT8"/>
<proteinExistence type="predicted"/>
<dbReference type="Proteomes" id="UP000319449">
    <property type="component" value="Unassembled WGS sequence"/>
</dbReference>
<dbReference type="CDD" id="cd17557">
    <property type="entry name" value="REC_Rcp-like"/>
    <property type="match status" value="1"/>
</dbReference>